<evidence type="ECO:0000256" key="2">
    <source>
        <dbReference type="ARBA" id="ARBA00021572"/>
    </source>
</evidence>
<dbReference type="EMBL" id="WOFH01000011">
    <property type="protein sequence ID" value="MUN40430.1"/>
    <property type="molecule type" value="Genomic_DNA"/>
</dbReference>
<reference evidence="5 6" key="1">
    <citation type="submission" date="2019-11" db="EMBL/GenBank/DDBJ databases">
        <authorList>
            <person name="Cao P."/>
        </authorList>
    </citation>
    <scope>NUCLEOTIDE SEQUENCE [LARGE SCALE GENOMIC DNA]</scope>
    <source>
        <strain evidence="5 6">NEAU-AAG5</strain>
    </source>
</reference>
<dbReference type="Proteomes" id="UP000432015">
    <property type="component" value="Unassembled WGS sequence"/>
</dbReference>
<sequence length="128" mass="13981">MEEYAVPVLPSRDLAETLEFYTRLGFETRGSWPDAGYLIVARGTVTLHFWHHPEVDPLTTAGACYVYVDDADALHREWDGIGVPGEVATGSRLVPPRDTDYGMREFALVDRSGNLLRVGSSAAAGARG</sequence>
<dbReference type="CDD" id="cd08349">
    <property type="entry name" value="BLMA_like"/>
    <property type="match status" value="1"/>
</dbReference>
<comment type="similarity">
    <text evidence="1">Belongs to the bleomycin resistance protein family.</text>
</comment>
<comment type="caution">
    <text evidence="5">The sequence shown here is derived from an EMBL/GenBank/DDBJ whole genome shotgun (WGS) entry which is preliminary data.</text>
</comment>
<dbReference type="InterPro" id="IPR000335">
    <property type="entry name" value="Bleomycin-R"/>
</dbReference>
<accession>A0A7K1L7M2</accession>
<protein>
    <recommendedName>
        <fullName evidence="2">Bleomycin resistance protein</fullName>
    </recommendedName>
</protein>
<dbReference type="GO" id="GO:0046677">
    <property type="term" value="P:response to antibiotic"/>
    <property type="evidence" value="ECO:0007669"/>
    <property type="project" value="UniProtKB-KW"/>
</dbReference>
<dbReference type="Gene3D" id="3.10.180.10">
    <property type="entry name" value="2,3-Dihydroxybiphenyl 1,2-Dioxygenase, domain 1"/>
    <property type="match status" value="1"/>
</dbReference>
<dbReference type="AlphaFoldDB" id="A0A7K1L7M2"/>
<keyword evidence="6" id="KW-1185">Reference proteome</keyword>
<dbReference type="InterPro" id="IPR004360">
    <property type="entry name" value="Glyas_Fos-R_dOase_dom"/>
</dbReference>
<evidence type="ECO:0000259" key="4">
    <source>
        <dbReference type="PROSITE" id="PS51819"/>
    </source>
</evidence>
<evidence type="ECO:0000256" key="1">
    <source>
        <dbReference type="ARBA" id="ARBA00011051"/>
    </source>
</evidence>
<evidence type="ECO:0000256" key="3">
    <source>
        <dbReference type="ARBA" id="ARBA00023251"/>
    </source>
</evidence>
<dbReference type="InterPro" id="IPR029068">
    <property type="entry name" value="Glyas_Bleomycin-R_OHBP_Dase"/>
</dbReference>
<organism evidence="5 6">
    <name type="scientific">Actinomadura litoris</name>
    <dbReference type="NCBI Taxonomy" id="2678616"/>
    <lineage>
        <taxon>Bacteria</taxon>
        <taxon>Bacillati</taxon>
        <taxon>Actinomycetota</taxon>
        <taxon>Actinomycetes</taxon>
        <taxon>Streptosporangiales</taxon>
        <taxon>Thermomonosporaceae</taxon>
        <taxon>Actinomadura</taxon>
    </lineage>
</organism>
<evidence type="ECO:0000313" key="5">
    <source>
        <dbReference type="EMBL" id="MUN40430.1"/>
    </source>
</evidence>
<dbReference type="InterPro" id="IPR037523">
    <property type="entry name" value="VOC_core"/>
</dbReference>
<name>A0A7K1L7M2_9ACTN</name>
<gene>
    <name evidence="5" type="ORF">GNZ18_28085</name>
</gene>
<keyword evidence="3" id="KW-0046">Antibiotic resistance</keyword>
<dbReference type="PROSITE" id="PS51819">
    <property type="entry name" value="VOC"/>
    <property type="match status" value="1"/>
</dbReference>
<proteinExistence type="inferred from homology"/>
<evidence type="ECO:0000313" key="6">
    <source>
        <dbReference type="Proteomes" id="UP000432015"/>
    </source>
</evidence>
<dbReference type="Pfam" id="PF00903">
    <property type="entry name" value="Glyoxalase"/>
    <property type="match status" value="1"/>
</dbReference>
<feature type="domain" description="VOC" evidence="4">
    <location>
        <begin position="3"/>
        <end position="121"/>
    </location>
</feature>
<dbReference type="SUPFAM" id="SSF54593">
    <property type="entry name" value="Glyoxalase/Bleomycin resistance protein/Dihydroxybiphenyl dioxygenase"/>
    <property type="match status" value="1"/>
</dbReference>